<dbReference type="EMBL" id="JADCSA010000010">
    <property type="protein sequence ID" value="MBE7325264.1"/>
    <property type="molecule type" value="Genomic_DNA"/>
</dbReference>
<sequence>MKADPTDQLTLLDLQEIDSKVVQLRHRRATLPQLKELATLEGERSGILDRVRDARIVVDDLTVEQTKAEADVEQVRVRRVRDRERMDSGQISNPKDLQRMTHELESLERRVSTLEDAELEIMEKLEEAQAVLTRAEQELAGVDQRVADLEAERDAQWTEIDAELEQVSATRAPVAERVPADLLALYERLRESKGGMGAALLRARECGGCRLTLDHSELARVKAAPADEVVRCEECSRILVRTSESGL</sequence>
<evidence type="ECO:0000259" key="2">
    <source>
        <dbReference type="Pfam" id="PF02591"/>
    </source>
</evidence>
<dbReference type="Pfam" id="PF02591">
    <property type="entry name" value="Zn_ribbon_9"/>
    <property type="match status" value="1"/>
</dbReference>
<dbReference type="PANTHER" id="PTHR39082:SF1">
    <property type="entry name" value="SCAVENGER RECEPTOR CLASS A MEMBER 3"/>
    <property type="match status" value="1"/>
</dbReference>
<feature type="domain" description="C4-type zinc ribbon" evidence="2">
    <location>
        <begin position="206"/>
        <end position="239"/>
    </location>
</feature>
<dbReference type="InterPro" id="IPR056003">
    <property type="entry name" value="CT398_CC_hairpin"/>
</dbReference>
<feature type="coiled-coil region" evidence="1">
    <location>
        <begin position="97"/>
        <end position="152"/>
    </location>
</feature>
<evidence type="ECO:0000313" key="4">
    <source>
        <dbReference type="EMBL" id="MBE7325264.1"/>
    </source>
</evidence>
<reference evidence="4 5" key="1">
    <citation type="submission" date="2020-10" db="EMBL/GenBank/DDBJ databases">
        <title>Nocardioides sp. isolated from sludge.</title>
        <authorList>
            <person name="Zhang X."/>
        </authorList>
    </citation>
    <scope>NUCLEOTIDE SEQUENCE [LARGE SCALE GENOMIC DNA]</scope>
    <source>
        <strain evidence="4 5">Y6</strain>
    </source>
</reference>
<dbReference type="Proteomes" id="UP000756387">
    <property type="component" value="Unassembled WGS sequence"/>
</dbReference>
<feature type="domain" description="CT398-like coiled coil hairpin" evidence="3">
    <location>
        <begin position="14"/>
        <end position="194"/>
    </location>
</feature>
<name>A0ABR9RUI2_9ACTN</name>
<dbReference type="InterPro" id="IPR003743">
    <property type="entry name" value="Zf-RING_7"/>
</dbReference>
<evidence type="ECO:0000259" key="3">
    <source>
        <dbReference type="Pfam" id="PF24481"/>
    </source>
</evidence>
<evidence type="ECO:0000256" key="1">
    <source>
        <dbReference type="SAM" id="Coils"/>
    </source>
</evidence>
<accession>A0ABR9RUI2</accession>
<dbReference type="Pfam" id="PF24481">
    <property type="entry name" value="CT398_CC"/>
    <property type="match status" value="1"/>
</dbReference>
<organism evidence="4 5">
    <name type="scientific">Nocardioides malaquae</name>
    <dbReference type="NCBI Taxonomy" id="2773426"/>
    <lineage>
        <taxon>Bacteria</taxon>
        <taxon>Bacillati</taxon>
        <taxon>Actinomycetota</taxon>
        <taxon>Actinomycetes</taxon>
        <taxon>Propionibacteriales</taxon>
        <taxon>Nocardioidaceae</taxon>
        <taxon>Nocardioides</taxon>
    </lineage>
</organism>
<evidence type="ECO:0000313" key="5">
    <source>
        <dbReference type="Proteomes" id="UP000756387"/>
    </source>
</evidence>
<comment type="caution">
    <text evidence="4">The sequence shown here is derived from an EMBL/GenBank/DDBJ whole genome shotgun (WGS) entry which is preliminary data.</text>
</comment>
<dbReference type="InterPro" id="IPR052376">
    <property type="entry name" value="Oxidative_Scav/Glycosyltrans"/>
</dbReference>
<keyword evidence="5" id="KW-1185">Reference proteome</keyword>
<keyword evidence="1" id="KW-0175">Coiled coil</keyword>
<gene>
    <name evidence="4" type="ORF">IEQ44_11420</name>
</gene>
<dbReference type="PANTHER" id="PTHR39082">
    <property type="entry name" value="PHOSPHOLIPASE C-BETA-2-RELATED"/>
    <property type="match status" value="1"/>
</dbReference>
<protein>
    <recommendedName>
        <fullName evidence="6">C4-type zinc ribbon domain-containing protein</fullName>
    </recommendedName>
</protein>
<dbReference type="Gene3D" id="1.10.287.1490">
    <property type="match status" value="1"/>
</dbReference>
<evidence type="ECO:0008006" key="6">
    <source>
        <dbReference type="Google" id="ProtNLM"/>
    </source>
</evidence>
<proteinExistence type="predicted"/>